<organism evidence="1 2">
    <name type="scientific">Aphanizomenon flos-aquae WA102</name>
    <dbReference type="NCBI Taxonomy" id="1710896"/>
    <lineage>
        <taxon>Bacteria</taxon>
        <taxon>Bacillati</taxon>
        <taxon>Cyanobacteriota</taxon>
        <taxon>Cyanophyceae</taxon>
        <taxon>Nostocales</taxon>
        <taxon>Aphanizomenonaceae</taxon>
        <taxon>Aphanizomenon</taxon>
    </lineage>
</organism>
<dbReference type="AlphaFoldDB" id="A0A1B7WX04"/>
<protein>
    <submittedName>
        <fullName evidence="1">Uncharacterized protein</fullName>
    </submittedName>
</protein>
<comment type="caution">
    <text evidence="1">The sequence shown here is derived from an EMBL/GenBank/DDBJ whole genome shotgun (WGS) entry which is preliminary data.</text>
</comment>
<evidence type="ECO:0000313" key="2">
    <source>
        <dbReference type="Proteomes" id="UP000092093"/>
    </source>
</evidence>
<dbReference type="EMBL" id="LJOW01000140">
    <property type="protein sequence ID" value="OBQ41659.1"/>
    <property type="molecule type" value="Genomic_DNA"/>
</dbReference>
<proteinExistence type="predicted"/>
<dbReference type="Proteomes" id="UP000092093">
    <property type="component" value="Unassembled WGS sequence"/>
</dbReference>
<reference evidence="1 2" key="1">
    <citation type="submission" date="2015-09" db="EMBL/GenBank/DDBJ databases">
        <title>Aphanizomenon flos-aquae WA102.</title>
        <authorList>
            <person name="Driscoll C."/>
        </authorList>
    </citation>
    <scope>NUCLEOTIDE SEQUENCE [LARGE SCALE GENOMIC DNA]</scope>
    <source>
        <strain evidence="1">WA102</strain>
    </source>
</reference>
<evidence type="ECO:0000313" key="1">
    <source>
        <dbReference type="EMBL" id="OBQ41659.1"/>
    </source>
</evidence>
<accession>A0A1B7WX04</accession>
<name>A0A1B7WX04_APHFL</name>
<sequence>MTQIDLHITQKGESRNKIGSKANKDQIYTVGFGSAYICKEDRESVFDFEIDLITLKDAENQIHFEPNTKYFLEVSAPLWSATWERDGDGEWICIKSGDGFA</sequence>
<gene>
    <name evidence="1" type="ORF">AN484_20510</name>
</gene>